<evidence type="ECO:0000313" key="2">
    <source>
        <dbReference type="EMBL" id="CAE6523030.1"/>
    </source>
</evidence>
<accession>A0A8H3DH92</accession>
<reference evidence="2" key="1">
    <citation type="submission" date="2021-01" db="EMBL/GenBank/DDBJ databases">
        <authorList>
            <person name="Kaushik A."/>
        </authorList>
    </citation>
    <scope>NUCLEOTIDE SEQUENCE</scope>
    <source>
        <strain evidence="2">AG4-RS23</strain>
    </source>
</reference>
<feature type="compositionally biased region" description="Basic and acidic residues" evidence="1">
    <location>
        <begin position="189"/>
        <end position="198"/>
    </location>
</feature>
<gene>
    <name evidence="2" type="ORF">RDB_LOCUS159402</name>
</gene>
<evidence type="ECO:0000313" key="3">
    <source>
        <dbReference type="Proteomes" id="UP000663861"/>
    </source>
</evidence>
<feature type="region of interest" description="Disordered" evidence="1">
    <location>
        <begin position="189"/>
        <end position="223"/>
    </location>
</feature>
<dbReference type="Proteomes" id="UP000663861">
    <property type="component" value="Unassembled WGS sequence"/>
</dbReference>
<name>A0A8H3DH92_9AGAM</name>
<comment type="caution">
    <text evidence="2">The sequence shown here is derived from an EMBL/GenBank/DDBJ whole genome shotgun (WGS) entry which is preliminary data.</text>
</comment>
<evidence type="ECO:0000256" key="1">
    <source>
        <dbReference type="SAM" id="MobiDB-lite"/>
    </source>
</evidence>
<dbReference type="AlphaFoldDB" id="A0A8H3DH92"/>
<protein>
    <submittedName>
        <fullName evidence="2">Uncharacterized protein</fullName>
    </submittedName>
</protein>
<proteinExistence type="predicted"/>
<dbReference type="EMBL" id="CAJMWY010004192">
    <property type="protein sequence ID" value="CAE6523030.1"/>
    <property type="molecule type" value="Genomic_DNA"/>
</dbReference>
<sequence>MHIREKGNGSIDAAEYARVCTNGKQSSPHPLKALYVHVLTTTGLGIMSIDSSTLSLRAWVVDSRRRPLPIFNLRRIAPDMIECWHLSVVGEIFSIYFNGCEQSAEQKSLDIHAVAELDGRIKLDGVVLTSAQRADGHVGGIVDQPVGKEMARSLKFGRLHLTEWLASHTKFLPSREPRFGASSLHEHLLPSQRPEDLRIGGTNDPPNLLGQTGPKQRSLRREDGQTLAAQVKLNPDDRIDVTPGVLGGPDTSGDKLLGFNIRKRRKRQPSPQVFCKPKDEEDNKDAVVHRGHMGRSGGTSNEPIIIISGSESEGSSDECVITHTNEKKKKKRASTLKEGNVKKRLKSEEYTGVVSTTKVPNYRWDDKHVKIKTEPIE</sequence>
<organism evidence="2 3">
    <name type="scientific">Rhizoctonia solani</name>
    <dbReference type="NCBI Taxonomy" id="456999"/>
    <lineage>
        <taxon>Eukaryota</taxon>
        <taxon>Fungi</taxon>
        <taxon>Dikarya</taxon>
        <taxon>Basidiomycota</taxon>
        <taxon>Agaricomycotina</taxon>
        <taxon>Agaricomycetes</taxon>
        <taxon>Cantharellales</taxon>
        <taxon>Ceratobasidiaceae</taxon>
        <taxon>Rhizoctonia</taxon>
    </lineage>
</organism>